<dbReference type="Pfam" id="PF09346">
    <property type="entry name" value="SMI1_KNR4"/>
    <property type="match status" value="1"/>
</dbReference>
<dbReference type="Gene3D" id="3.40.1580.10">
    <property type="entry name" value="SMI1/KNR4-like"/>
    <property type="match status" value="1"/>
</dbReference>
<evidence type="ECO:0000313" key="3">
    <source>
        <dbReference type="Proteomes" id="UP000510822"/>
    </source>
</evidence>
<feature type="domain" description="Knr4/Smi1-like" evidence="1">
    <location>
        <begin position="8"/>
        <end position="156"/>
    </location>
</feature>
<evidence type="ECO:0000259" key="1">
    <source>
        <dbReference type="SMART" id="SM00860"/>
    </source>
</evidence>
<dbReference type="KEGG" id="cfon:HZU75_06940"/>
<gene>
    <name evidence="2" type="ORF">HZU75_06940</name>
</gene>
<proteinExistence type="predicted"/>
<dbReference type="SUPFAM" id="SSF160631">
    <property type="entry name" value="SMI1/KNR4-like"/>
    <property type="match status" value="1"/>
</dbReference>
<name>A0A7D5Z2U6_9NEIS</name>
<reference evidence="2 3" key="1">
    <citation type="journal article" date="2016" name="Int. J. Syst. Evol. Microbiol.">
        <title>Chitinibacter fontanus sp. nov., isolated from a spring.</title>
        <authorList>
            <person name="Sheu S.Y."/>
            <person name="Li Y.S."/>
            <person name="Young C.C."/>
            <person name="Chen W.M."/>
        </authorList>
    </citation>
    <scope>NUCLEOTIDE SEQUENCE [LARGE SCALE GENOMIC DNA]</scope>
    <source>
        <strain evidence="2 3">STM-7</strain>
    </source>
</reference>
<dbReference type="SMART" id="SM00860">
    <property type="entry name" value="SMI1_KNR4"/>
    <property type="match status" value="1"/>
</dbReference>
<dbReference type="InterPro" id="IPR018958">
    <property type="entry name" value="Knr4/Smi1-like_dom"/>
</dbReference>
<dbReference type="RefSeq" id="WP_180308408.1">
    <property type="nucleotide sequence ID" value="NZ_CP058952.1"/>
</dbReference>
<sequence>MTVLYNGSCEEGVVSNIESVLGIDFPRCYFDFLLRHNGLKITNGDYVDIPLEKVDNGFISFYCLYGCAMENENLDLLCINNEVLDDLVSVDRKIVIGEDGGGNFYVLTADEGGDKIYYWDRTHLHSGVNYSEDISEVDECGGLYLVAKSFDDFYLSIINNVKSN</sequence>
<accession>A0A7D5Z2U6</accession>
<keyword evidence="3" id="KW-1185">Reference proteome</keyword>
<evidence type="ECO:0000313" key="2">
    <source>
        <dbReference type="EMBL" id="QLI81281.1"/>
    </source>
</evidence>
<dbReference type="AlphaFoldDB" id="A0A7D5Z2U6"/>
<dbReference type="InterPro" id="IPR037883">
    <property type="entry name" value="Knr4/Smi1-like_sf"/>
</dbReference>
<dbReference type="EMBL" id="CP058952">
    <property type="protein sequence ID" value="QLI81281.1"/>
    <property type="molecule type" value="Genomic_DNA"/>
</dbReference>
<protein>
    <submittedName>
        <fullName evidence="2">SMI1/KNR4 family protein</fullName>
    </submittedName>
</protein>
<organism evidence="2 3">
    <name type="scientific">Chitinibacter fontanus</name>
    <dbReference type="NCBI Taxonomy" id="1737446"/>
    <lineage>
        <taxon>Bacteria</taxon>
        <taxon>Pseudomonadati</taxon>
        <taxon>Pseudomonadota</taxon>
        <taxon>Betaproteobacteria</taxon>
        <taxon>Neisseriales</taxon>
        <taxon>Chitinibacteraceae</taxon>
        <taxon>Chitinibacter</taxon>
    </lineage>
</organism>
<dbReference type="Proteomes" id="UP000510822">
    <property type="component" value="Chromosome"/>
</dbReference>